<evidence type="ECO:0000313" key="2">
    <source>
        <dbReference type="Proteomes" id="UP001164250"/>
    </source>
</evidence>
<dbReference type="Proteomes" id="UP001164250">
    <property type="component" value="Chromosome 5"/>
</dbReference>
<organism evidence="1 2">
    <name type="scientific">Pistacia atlantica</name>
    <dbReference type="NCBI Taxonomy" id="434234"/>
    <lineage>
        <taxon>Eukaryota</taxon>
        <taxon>Viridiplantae</taxon>
        <taxon>Streptophyta</taxon>
        <taxon>Embryophyta</taxon>
        <taxon>Tracheophyta</taxon>
        <taxon>Spermatophyta</taxon>
        <taxon>Magnoliopsida</taxon>
        <taxon>eudicotyledons</taxon>
        <taxon>Gunneridae</taxon>
        <taxon>Pentapetalae</taxon>
        <taxon>rosids</taxon>
        <taxon>malvids</taxon>
        <taxon>Sapindales</taxon>
        <taxon>Anacardiaceae</taxon>
        <taxon>Pistacia</taxon>
    </lineage>
</organism>
<reference evidence="2" key="1">
    <citation type="journal article" date="2023" name="G3 (Bethesda)">
        <title>Genome assembly and association tests identify interacting loci associated with vigor, precocity, and sex in interspecific pistachio rootstocks.</title>
        <authorList>
            <person name="Palmer W."/>
            <person name="Jacygrad E."/>
            <person name="Sagayaradj S."/>
            <person name="Cavanaugh K."/>
            <person name="Han R."/>
            <person name="Bertier L."/>
            <person name="Beede B."/>
            <person name="Kafkas S."/>
            <person name="Golino D."/>
            <person name="Preece J."/>
            <person name="Michelmore R."/>
        </authorList>
    </citation>
    <scope>NUCLEOTIDE SEQUENCE [LARGE SCALE GENOMIC DNA]</scope>
</reference>
<dbReference type="EMBL" id="CM047901">
    <property type="protein sequence ID" value="KAJ0097316.1"/>
    <property type="molecule type" value="Genomic_DNA"/>
</dbReference>
<evidence type="ECO:0000313" key="1">
    <source>
        <dbReference type="EMBL" id="KAJ0097316.1"/>
    </source>
</evidence>
<proteinExistence type="predicted"/>
<gene>
    <name evidence="1" type="ORF">Patl1_28944</name>
</gene>
<accession>A0ACC1BED3</accession>
<protein>
    <submittedName>
        <fullName evidence="1">Uncharacterized protein</fullName>
    </submittedName>
</protein>
<comment type="caution">
    <text evidence="1">The sequence shown here is derived from an EMBL/GenBank/DDBJ whole genome shotgun (WGS) entry which is preliminary data.</text>
</comment>
<keyword evidence="2" id="KW-1185">Reference proteome</keyword>
<name>A0ACC1BED3_9ROSI</name>
<sequence>MTSFEDDEQNPVEEKTQIENMHKMRATLSFGEIQVAKSYSTATFPGKMPRFRSNSLSSPLYKQQQKALRYTTKLLKVVNNLVLEKMGKSLVLLLCVMLVLVSTRVVFGEEDKDKAESWTDWAKDKLNKTFGIDQDKAKDKAGELMENAANATSDASGSLKNATSEASNYASEKAEEATNATSDEIQKAKDYGRKTMEFGYNDKVNKPLRKGKRVLRSLSESAAEQGKDTIDKSKDAYNDAKENVKSGSAKAKETMGGAMESGKDNVEHAYDEAKNQVGEAYDGAKDKASKAASNIGV</sequence>